<reference evidence="1 2" key="1">
    <citation type="submission" date="2019-12" db="EMBL/GenBank/DDBJ databases">
        <title>Draft genome sequences Bradyrhizobium cajani AMBPC1010, Bradyrhizobium pachyrhizi AMBPC1040 and Bradyrhizobium yuanmingense ALSPC3051, three plant growth promoting strains isolated from nodules of Cajanus cajan L. in Dominican Republic.</title>
        <authorList>
            <person name="Flores-Felix J.D."/>
            <person name="Araujo J."/>
            <person name="Diaz-Alcantara C."/>
            <person name="Gonzalez-Andres F."/>
            <person name="Velazquez E."/>
        </authorList>
    </citation>
    <scope>NUCLEOTIDE SEQUENCE [LARGE SCALE GENOMIC DNA]</scope>
    <source>
        <strain evidence="1 2">1040</strain>
    </source>
</reference>
<name>A0A844T164_9BRAD</name>
<accession>A0A844T164</accession>
<gene>
    <name evidence="1" type="ORF">GPL21_32635</name>
</gene>
<protein>
    <submittedName>
        <fullName evidence="1">Uncharacterized protein</fullName>
    </submittedName>
</protein>
<evidence type="ECO:0000313" key="2">
    <source>
        <dbReference type="Proteomes" id="UP000436468"/>
    </source>
</evidence>
<dbReference type="Proteomes" id="UP000436468">
    <property type="component" value="Unassembled WGS sequence"/>
</dbReference>
<dbReference type="EMBL" id="WQNF01000034">
    <property type="protein sequence ID" value="MVT69834.1"/>
    <property type="molecule type" value="Genomic_DNA"/>
</dbReference>
<sequence>MADVALLENRNIAKVTGLSAWSGRQALPRLAQEPVRLPGFYATHACNPTNAREKHLIFGDAFRMTKLLSATSNEGNTVRRAIRLKLDRWWRGFKGRGISLVMWARKA</sequence>
<comment type="caution">
    <text evidence="1">The sequence shown here is derived from an EMBL/GenBank/DDBJ whole genome shotgun (WGS) entry which is preliminary data.</text>
</comment>
<keyword evidence="2" id="KW-1185">Reference proteome</keyword>
<dbReference type="AlphaFoldDB" id="A0A844T164"/>
<dbReference type="RefSeq" id="WP_157347994.1">
    <property type="nucleotide sequence ID" value="NZ_WQNF01000034.1"/>
</dbReference>
<evidence type="ECO:0000313" key="1">
    <source>
        <dbReference type="EMBL" id="MVT69834.1"/>
    </source>
</evidence>
<proteinExistence type="predicted"/>
<organism evidence="1 2">
    <name type="scientific">Bradyrhizobium pachyrhizi</name>
    <dbReference type="NCBI Taxonomy" id="280333"/>
    <lineage>
        <taxon>Bacteria</taxon>
        <taxon>Pseudomonadati</taxon>
        <taxon>Pseudomonadota</taxon>
        <taxon>Alphaproteobacteria</taxon>
        <taxon>Hyphomicrobiales</taxon>
        <taxon>Nitrobacteraceae</taxon>
        <taxon>Bradyrhizobium</taxon>
    </lineage>
</organism>